<feature type="region of interest" description="Disordered" evidence="1">
    <location>
        <begin position="38"/>
        <end position="65"/>
    </location>
</feature>
<name>A0A223S0A9_9ACTN</name>
<evidence type="ECO:0000256" key="1">
    <source>
        <dbReference type="SAM" id="MobiDB-lite"/>
    </source>
</evidence>
<keyword evidence="2" id="KW-0472">Membrane</keyword>
<dbReference type="EMBL" id="CP022753">
    <property type="protein sequence ID" value="ASU81544.1"/>
    <property type="molecule type" value="Genomic_DNA"/>
</dbReference>
<feature type="transmembrane region" description="Helical" evidence="2">
    <location>
        <begin position="6"/>
        <end position="29"/>
    </location>
</feature>
<feature type="compositionally biased region" description="Basic and acidic residues" evidence="1">
    <location>
        <begin position="38"/>
        <end position="56"/>
    </location>
</feature>
<evidence type="ECO:0000313" key="3">
    <source>
        <dbReference type="EMBL" id="ASU81544.1"/>
    </source>
</evidence>
<keyword evidence="2" id="KW-0812">Transmembrane</keyword>
<protein>
    <submittedName>
        <fullName evidence="3">Uncharacterized protein</fullName>
    </submittedName>
</protein>
<dbReference type="RefSeq" id="WP_017619543.1">
    <property type="nucleotide sequence ID" value="NZ_ANBG01000245.1"/>
</dbReference>
<dbReference type="KEGG" id="ngv:CDO52_00935"/>
<gene>
    <name evidence="3" type="ORF">CDO52_00935</name>
</gene>
<reference evidence="3 4" key="1">
    <citation type="submission" date="2017-08" db="EMBL/GenBank/DDBJ databases">
        <title>The complete genome sequence of Nocardiopsis gilva YIM 90087.</title>
        <authorList>
            <person name="Yin M."/>
            <person name="Tang S."/>
        </authorList>
    </citation>
    <scope>NUCLEOTIDE SEQUENCE [LARGE SCALE GENOMIC DNA]</scope>
    <source>
        <strain evidence="3 4">YIM 90087</strain>
    </source>
</reference>
<keyword evidence="2" id="KW-1133">Transmembrane helix</keyword>
<keyword evidence="4" id="KW-1185">Reference proteome</keyword>
<organism evidence="3 4">
    <name type="scientific">Nocardiopsis gilva YIM 90087</name>
    <dbReference type="NCBI Taxonomy" id="1235441"/>
    <lineage>
        <taxon>Bacteria</taxon>
        <taxon>Bacillati</taxon>
        <taxon>Actinomycetota</taxon>
        <taxon>Actinomycetes</taxon>
        <taxon>Streptosporangiales</taxon>
        <taxon>Nocardiopsidaceae</taxon>
        <taxon>Nocardiopsis</taxon>
    </lineage>
</organism>
<dbReference type="Proteomes" id="UP000215005">
    <property type="component" value="Chromosome"/>
</dbReference>
<proteinExistence type="predicted"/>
<accession>A0A223S0A9</accession>
<sequence length="156" mass="17997">MNDAYTAWQWFGIALLDALILAAFAYALYERKVRRGLHHEDAPPRPDEPRPVRTAELETTQPMPMVDPERQAVRGVHRPATARVCAQLERLYPGWRVEYDLLADEYRAQADTGERSPATARAHDPWDLDREIASYIRLKDRLRALAACRTRTEVPF</sequence>
<evidence type="ECO:0000256" key="2">
    <source>
        <dbReference type="SAM" id="Phobius"/>
    </source>
</evidence>
<dbReference type="AlphaFoldDB" id="A0A223S0A9"/>
<evidence type="ECO:0000313" key="4">
    <source>
        <dbReference type="Proteomes" id="UP000215005"/>
    </source>
</evidence>